<keyword evidence="2" id="KW-0489">Methyltransferase</keyword>
<dbReference type="InterPro" id="IPR023451">
    <property type="entry name" value="Thymidate_synth/dCMP_Mease_dom"/>
</dbReference>
<evidence type="ECO:0000313" key="6">
    <source>
        <dbReference type="Proteomes" id="UP000182101"/>
    </source>
</evidence>
<dbReference type="InterPro" id="IPR036926">
    <property type="entry name" value="Thymidate_synth/dCMP_Mease_sf"/>
</dbReference>
<dbReference type="SUPFAM" id="SSF55831">
    <property type="entry name" value="Thymidylate synthase/dCMP hydroxymethylase"/>
    <property type="match status" value="1"/>
</dbReference>
<keyword evidence="3" id="KW-0808">Transferase</keyword>
<dbReference type="Proteomes" id="UP000182101">
    <property type="component" value="Plasmid pAMCP48-600"/>
</dbReference>
<dbReference type="InterPro" id="IPR000398">
    <property type="entry name" value="Thymidylate_synthase"/>
</dbReference>
<dbReference type="PRINTS" id="PR00108">
    <property type="entry name" value="THYMDSNTHASE"/>
</dbReference>
<proteinExistence type="predicted"/>
<dbReference type="PANTHER" id="PTHR11548">
    <property type="entry name" value="THYMIDYLATE SYNTHASE 1"/>
    <property type="match status" value="1"/>
</dbReference>
<geneLocation type="plasmid" evidence="6">
    <name>pamcp48-600</name>
</geneLocation>
<evidence type="ECO:0000256" key="1">
    <source>
        <dbReference type="ARBA" id="ARBA00011947"/>
    </source>
</evidence>
<dbReference type="GO" id="GO:0004799">
    <property type="term" value="F:thymidylate synthase activity"/>
    <property type="evidence" value="ECO:0007669"/>
    <property type="project" value="UniProtKB-EC"/>
</dbReference>
<evidence type="ECO:0000256" key="3">
    <source>
        <dbReference type="ARBA" id="ARBA00022679"/>
    </source>
</evidence>
<dbReference type="Pfam" id="PF00303">
    <property type="entry name" value="Thymidylat_synt"/>
    <property type="match status" value="1"/>
</dbReference>
<protein>
    <recommendedName>
        <fullName evidence="1">thymidylate synthase</fullName>
        <ecNumber evidence="1">2.1.1.45</ecNumber>
    </recommendedName>
</protein>
<feature type="domain" description="Thymidylate synthase/dCMP hydroxymethylase" evidence="4">
    <location>
        <begin position="5"/>
        <end position="286"/>
    </location>
</feature>
<evidence type="ECO:0000256" key="2">
    <source>
        <dbReference type="ARBA" id="ARBA00022603"/>
    </source>
</evidence>
<name>A0AAC9NU00_9ALTE</name>
<accession>A0AAC9NU00</accession>
<evidence type="ECO:0000259" key="4">
    <source>
        <dbReference type="Pfam" id="PF00303"/>
    </source>
</evidence>
<keyword evidence="5" id="KW-0614">Plasmid</keyword>
<dbReference type="GO" id="GO:0005829">
    <property type="term" value="C:cytosol"/>
    <property type="evidence" value="ECO:0007669"/>
    <property type="project" value="TreeGrafter"/>
</dbReference>
<dbReference type="Gene3D" id="3.30.572.10">
    <property type="entry name" value="Thymidylate synthase/dCMP hydroxymethylase domain"/>
    <property type="match status" value="1"/>
</dbReference>
<dbReference type="GO" id="GO:0032259">
    <property type="term" value="P:methylation"/>
    <property type="evidence" value="ECO:0007669"/>
    <property type="project" value="UniProtKB-KW"/>
</dbReference>
<organism evidence="5 6">
    <name type="scientific">Alteromonas mediterranea</name>
    <dbReference type="NCBI Taxonomy" id="314275"/>
    <lineage>
        <taxon>Bacteria</taxon>
        <taxon>Pseudomonadati</taxon>
        <taxon>Pseudomonadota</taxon>
        <taxon>Gammaproteobacteria</taxon>
        <taxon>Alteromonadales</taxon>
        <taxon>Alteromonadaceae</taxon>
        <taxon>Alteromonas/Salinimonas group</taxon>
        <taxon>Alteromonas</taxon>
    </lineage>
</organism>
<gene>
    <name evidence="5" type="ORF">BM524_19870</name>
</gene>
<dbReference type="EMBL" id="CP018025">
    <property type="protein sequence ID" value="APD92494.1"/>
    <property type="molecule type" value="Genomic_DNA"/>
</dbReference>
<dbReference type="InterPro" id="IPR045097">
    <property type="entry name" value="Thymidate_synth/dCMP_Mease"/>
</dbReference>
<reference evidence="5 6" key="1">
    <citation type="submission" date="2016-11" db="EMBL/GenBank/DDBJ databases">
        <title>Networking in microbes: conjugative elements and plasmids in the genus Alteromonas.</title>
        <authorList>
            <person name="Lopez-Perez M."/>
            <person name="Ramon-Marco N."/>
            <person name="Rodriguez-Valera F."/>
        </authorList>
    </citation>
    <scope>NUCLEOTIDE SEQUENCE [LARGE SCALE GENOMIC DNA]</scope>
    <source>
        <strain evidence="5 6">CP48</strain>
        <plasmid evidence="6">pamcp48-600</plasmid>
    </source>
</reference>
<dbReference type="EC" id="2.1.1.45" evidence="1"/>
<dbReference type="CDD" id="cd00351">
    <property type="entry name" value="TS_Pyrimidine_HMase"/>
    <property type="match status" value="1"/>
</dbReference>
<evidence type="ECO:0000313" key="5">
    <source>
        <dbReference type="EMBL" id="APD92494.1"/>
    </source>
</evidence>
<dbReference type="PANTHER" id="PTHR11548:SF9">
    <property type="entry name" value="THYMIDYLATE SYNTHASE"/>
    <property type="match status" value="1"/>
</dbReference>
<sequence>MTRTQYTALLERILREGELVYNERTKKHCLVILSHRMEYDVGAGHFPLDSTRKSYPKSAIFEKVGYWRGYEWASQFRNIGVKTWDANANETEAWINSPYRKGEDHIGRAYGAQLRRWKGHDGKEIDQLMSVYERIRSGKDDRGLIMTFYNPGEFELGALRPCLHTHQFSILGDGLYLESQQRSNDVPNGQNFNQIQIFWTLYTMAAITGLKPKKAVQNIANAHIYEDQFETVIEQLNNEPFEEKAKLILPDASTYTMDYILDDNGFKPSDVVIEGYESHRAIKHAFSA</sequence>
<dbReference type="AlphaFoldDB" id="A0AAC9NU00"/>
<dbReference type="GO" id="GO:0006231">
    <property type="term" value="P:dTMP biosynthetic process"/>
    <property type="evidence" value="ECO:0007669"/>
    <property type="project" value="InterPro"/>
</dbReference>